<feature type="compositionally biased region" description="Low complexity" evidence="1">
    <location>
        <begin position="59"/>
        <end position="82"/>
    </location>
</feature>
<dbReference type="InParanoid" id="J0L8T9"/>
<dbReference type="KEGG" id="adl:AURDEDRAFT_178115"/>
<proteinExistence type="predicted"/>
<accession>J0L8T9</accession>
<protein>
    <submittedName>
        <fullName evidence="2">Uncharacterized protein</fullName>
    </submittedName>
</protein>
<feature type="compositionally biased region" description="Basic and acidic residues" evidence="1">
    <location>
        <begin position="25"/>
        <end position="34"/>
    </location>
</feature>
<name>J0L8T9_AURST</name>
<sequence length="275" mass="30396">MAIDDYGNPIVIEEREMTWDEKLAARHGAPRCDSESSSSGVSLAGMGFDPDEIVPPPSTAGSSTRSDAASSSTHGPASRAAARPSLLSRMEMVGPPSANHFDPSTMSLPARIETLDTGADWFYVPNPVEVFQQSDKYVMDFRGVPLQGVSRPGQVDWVARAGDPPWFPLEFRQRLSKNEASAQDRVEMLFRVGGPFHTLVPFKQPRGVRGSHAGLRRQQEHDIPADRRLTTLTEPDKILEKWAMNVRLVLMKAHGRAALSAVNCQELARDRRRLL</sequence>
<evidence type="ECO:0000313" key="3">
    <source>
        <dbReference type="Proteomes" id="UP000006514"/>
    </source>
</evidence>
<gene>
    <name evidence="2" type="ORF">AURDEDRAFT_178115</name>
</gene>
<evidence type="ECO:0000256" key="1">
    <source>
        <dbReference type="SAM" id="MobiDB-lite"/>
    </source>
</evidence>
<dbReference type="Proteomes" id="UP000006514">
    <property type="component" value="Unassembled WGS sequence"/>
</dbReference>
<reference evidence="3" key="1">
    <citation type="journal article" date="2012" name="Science">
        <title>The Paleozoic origin of enzymatic lignin decomposition reconstructed from 31 fungal genomes.</title>
        <authorList>
            <person name="Floudas D."/>
            <person name="Binder M."/>
            <person name="Riley R."/>
            <person name="Barry K."/>
            <person name="Blanchette R.A."/>
            <person name="Henrissat B."/>
            <person name="Martinez A.T."/>
            <person name="Otillar R."/>
            <person name="Spatafora J.W."/>
            <person name="Yadav J.S."/>
            <person name="Aerts A."/>
            <person name="Benoit I."/>
            <person name="Boyd A."/>
            <person name="Carlson A."/>
            <person name="Copeland A."/>
            <person name="Coutinho P.M."/>
            <person name="de Vries R.P."/>
            <person name="Ferreira P."/>
            <person name="Findley K."/>
            <person name="Foster B."/>
            <person name="Gaskell J."/>
            <person name="Glotzer D."/>
            <person name="Gorecki P."/>
            <person name="Heitman J."/>
            <person name="Hesse C."/>
            <person name="Hori C."/>
            <person name="Igarashi K."/>
            <person name="Jurgens J.A."/>
            <person name="Kallen N."/>
            <person name="Kersten P."/>
            <person name="Kohler A."/>
            <person name="Kuees U."/>
            <person name="Kumar T.K.A."/>
            <person name="Kuo A."/>
            <person name="LaButti K."/>
            <person name="Larrondo L.F."/>
            <person name="Lindquist E."/>
            <person name="Ling A."/>
            <person name="Lombard V."/>
            <person name="Lucas S."/>
            <person name="Lundell T."/>
            <person name="Martin R."/>
            <person name="McLaughlin D.J."/>
            <person name="Morgenstern I."/>
            <person name="Morin E."/>
            <person name="Murat C."/>
            <person name="Nagy L.G."/>
            <person name="Nolan M."/>
            <person name="Ohm R.A."/>
            <person name="Patyshakuliyeva A."/>
            <person name="Rokas A."/>
            <person name="Ruiz-Duenas F.J."/>
            <person name="Sabat G."/>
            <person name="Salamov A."/>
            <person name="Samejima M."/>
            <person name="Schmutz J."/>
            <person name="Slot J.C."/>
            <person name="St John F."/>
            <person name="Stenlid J."/>
            <person name="Sun H."/>
            <person name="Sun S."/>
            <person name="Syed K."/>
            <person name="Tsang A."/>
            <person name="Wiebenga A."/>
            <person name="Young D."/>
            <person name="Pisabarro A."/>
            <person name="Eastwood D.C."/>
            <person name="Martin F."/>
            <person name="Cullen D."/>
            <person name="Grigoriev I.V."/>
            <person name="Hibbett D.S."/>
        </authorList>
    </citation>
    <scope>NUCLEOTIDE SEQUENCE [LARGE SCALE GENOMIC DNA]</scope>
    <source>
        <strain evidence="3">TFB10046</strain>
    </source>
</reference>
<feature type="region of interest" description="Disordered" evidence="1">
    <location>
        <begin position="25"/>
        <end position="82"/>
    </location>
</feature>
<keyword evidence="3" id="KW-1185">Reference proteome</keyword>
<evidence type="ECO:0000313" key="2">
    <source>
        <dbReference type="EMBL" id="EJD32786.1"/>
    </source>
</evidence>
<organism evidence="2 3">
    <name type="scientific">Auricularia subglabra (strain TFB-10046 / SS5)</name>
    <name type="common">White-rot fungus</name>
    <name type="synonym">Auricularia delicata (strain TFB10046)</name>
    <dbReference type="NCBI Taxonomy" id="717982"/>
    <lineage>
        <taxon>Eukaryota</taxon>
        <taxon>Fungi</taxon>
        <taxon>Dikarya</taxon>
        <taxon>Basidiomycota</taxon>
        <taxon>Agaricomycotina</taxon>
        <taxon>Agaricomycetes</taxon>
        <taxon>Auriculariales</taxon>
        <taxon>Auriculariaceae</taxon>
        <taxon>Auricularia</taxon>
    </lineage>
</organism>
<dbReference type="AlphaFoldDB" id="J0L8T9"/>
<dbReference type="EMBL" id="JH688653">
    <property type="protein sequence ID" value="EJD32786.1"/>
    <property type="molecule type" value="Genomic_DNA"/>
</dbReference>